<evidence type="ECO:0000313" key="5">
    <source>
        <dbReference type="EMBL" id="ANW03011.1"/>
    </source>
</evidence>
<dbReference type="PANTHER" id="PTHR37418">
    <property type="entry name" value="3-KETO-5-AMINOHEXANOATE CLEAVAGE ENZYME-RELATED"/>
    <property type="match status" value="1"/>
</dbReference>
<keyword evidence="4" id="KW-0862">Zinc</keyword>
<dbReference type="Proteomes" id="UP000092839">
    <property type="component" value="Chromosome"/>
</dbReference>
<protein>
    <submittedName>
        <fullName evidence="5">NADPH:quinone reductase</fullName>
    </submittedName>
</protein>
<dbReference type="STRING" id="1274631.LMTR13_25510"/>
<evidence type="ECO:0000313" key="6">
    <source>
        <dbReference type="Proteomes" id="UP000092839"/>
    </source>
</evidence>
<dbReference type="AlphaFoldDB" id="A0A1B1UJR2"/>
<dbReference type="EMBL" id="CP016428">
    <property type="protein sequence ID" value="ANW03011.1"/>
    <property type="molecule type" value="Genomic_DNA"/>
</dbReference>
<dbReference type="OrthoDB" id="9805277at2"/>
<evidence type="ECO:0000256" key="1">
    <source>
        <dbReference type="ARBA" id="ARBA00001947"/>
    </source>
</evidence>
<dbReference type="Gene3D" id="3.20.20.70">
    <property type="entry name" value="Aldolase class I"/>
    <property type="match status" value="1"/>
</dbReference>
<keyword evidence="2" id="KW-0808">Transferase</keyword>
<dbReference type="InterPro" id="IPR008567">
    <property type="entry name" value="BKACE"/>
</dbReference>
<dbReference type="KEGG" id="bic:LMTR13_25510"/>
<organism evidence="5 6">
    <name type="scientific">Bradyrhizobium icense</name>
    <dbReference type="NCBI Taxonomy" id="1274631"/>
    <lineage>
        <taxon>Bacteria</taxon>
        <taxon>Pseudomonadati</taxon>
        <taxon>Pseudomonadota</taxon>
        <taxon>Alphaproteobacteria</taxon>
        <taxon>Hyphomicrobiales</taxon>
        <taxon>Nitrobacteraceae</taxon>
        <taxon>Bradyrhizobium</taxon>
    </lineage>
</organism>
<evidence type="ECO:0000256" key="4">
    <source>
        <dbReference type="ARBA" id="ARBA00022833"/>
    </source>
</evidence>
<dbReference type="InterPro" id="IPR013785">
    <property type="entry name" value="Aldolase_TIM"/>
</dbReference>
<sequence>MSQKVIVTCAVTGGGAAVLAKHPGIPKTPSQIADAALEAAKAGAAIVHIHVRDPDSGAPSNRFDLYEQVVKKLRDSATDVIINLTCGMDAELVLDSVEPIKIGEATTLKNPRGRCLHAIRLRPEISTLDCATMAFGERIFVARMSDLREMANLMRAAGVKPELECFDLGHIETAKKLISEHVIEDPPLFQFCLGTNNGAPATPLALQAMRELLPKEALWGGFGCSVDAMPVVAQLVAMGGNVRVGLEDNIYLRRGVLASNAQLVDSAVGIIERMGASVATPAEARAILGVEKRG</sequence>
<reference evidence="5 6" key="1">
    <citation type="submission" date="2016-07" db="EMBL/GenBank/DDBJ databases">
        <title>Complete genome sequence of Bradyrhizobium icense LMTR 13T, a potential inoculant strain isolated from lima bean (Phaseolus lunatus) in Peru.</title>
        <authorList>
            <person name="Ormeno-Orrillo E."/>
            <person name="Duran D."/>
            <person name="Rogel M.A."/>
            <person name="Rey L."/>
            <person name="Imperial J."/>
            <person name="Ruiz-Argueso T."/>
            <person name="Martinez-Romero E."/>
        </authorList>
    </citation>
    <scope>NUCLEOTIDE SEQUENCE [LARGE SCALE GENOMIC DNA]</scope>
    <source>
        <strain evidence="5 6">LMTR 13</strain>
    </source>
</reference>
<keyword evidence="3" id="KW-0479">Metal-binding</keyword>
<comment type="cofactor">
    <cofactor evidence="1">
        <name>Zn(2+)</name>
        <dbReference type="ChEBI" id="CHEBI:29105"/>
    </cofactor>
</comment>
<evidence type="ECO:0000256" key="3">
    <source>
        <dbReference type="ARBA" id="ARBA00022723"/>
    </source>
</evidence>
<name>A0A1B1UJR2_9BRAD</name>
<evidence type="ECO:0000256" key="2">
    <source>
        <dbReference type="ARBA" id="ARBA00022679"/>
    </source>
</evidence>
<dbReference type="Pfam" id="PF05853">
    <property type="entry name" value="BKACE"/>
    <property type="match status" value="1"/>
</dbReference>
<gene>
    <name evidence="5" type="ORF">LMTR13_25510</name>
</gene>
<dbReference type="PANTHER" id="PTHR37418:SF2">
    <property type="entry name" value="3-KETO-5-AMINOHEXANOATE CLEAVAGE ENZYME"/>
    <property type="match status" value="1"/>
</dbReference>
<accession>A0A1B1UJR2</accession>
<dbReference type="RefSeq" id="WP_065730203.1">
    <property type="nucleotide sequence ID" value="NZ_CP016428.1"/>
</dbReference>
<dbReference type="GO" id="GO:0046872">
    <property type="term" value="F:metal ion binding"/>
    <property type="evidence" value="ECO:0007669"/>
    <property type="project" value="UniProtKB-KW"/>
</dbReference>
<keyword evidence="6" id="KW-1185">Reference proteome</keyword>
<dbReference type="GO" id="GO:0043720">
    <property type="term" value="F:3-keto-5-aminohexanoate cleavage activity"/>
    <property type="evidence" value="ECO:0007669"/>
    <property type="project" value="InterPro"/>
</dbReference>
<proteinExistence type="predicted"/>